<gene>
    <name evidence="1" type="ORF">BdWA1_000015</name>
</gene>
<keyword evidence="2" id="KW-1185">Reference proteome</keyword>
<proteinExistence type="predicted"/>
<dbReference type="Proteomes" id="UP001214638">
    <property type="component" value="Unassembled WGS sequence"/>
</dbReference>
<evidence type="ECO:0000313" key="2">
    <source>
        <dbReference type="Proteomes" id="UP001214638"/>
    </source>
</evidence>
<dbReference type="AlphaFoldDB" id="A0AAD9UPI6"/>
<comment type="caution">
    <text evidence="1">The sequence shown here is derived from an EMBL/GenBank/DDBJ whole genome shotgun (WGS) entry which is preliminary data.</text>
</comment>
<reference evidence="1" key="1">
    <citation type="journal article" date="2023" name="Nat. Microbiol.">
        <title>Babesia duncani multi-omics identifies virulence factors and drug targets.</title>
        <authorList>
            <person name="Singh P."/>
            <person name="Lonardi S."/>
            <person name="Liang Q."/>
            <person name="Vydyam P."/>
            <person name="Khabirova E."/>
            <person name="Fang T."/>
            <person name="Gihaz S."/>
            <person name="Thekkiniath J."/>
            <person name="Munshi M."/>
            <person name="Abel S."/>
            <person name="Ciampossin L."/>
            <person name="Batugedara G."/>
            <person name="Gupta M."/>
            <person name="Lu X.M."/>
            <person name="Lenz T."/>
            <person name="Chakravarty S."/>
            <person name="Cornillot E."/>
            <person name="Hu Y."/>
            <person name="Ma W."/>
            <person name="Gonzalez L.M."/>
            <person name="Sanchez S."/>
            <person name="Estrada K."/>
            <person name="Sanchez-Flores A."/>
            <person name="Montero E."/>
            <person name="Harb O.S."/>
            <person name="Le Roch K.G."/>
            <person name="Mamoun C.B."/>
        </authorList>
    </citation>
    <scope>NUCLEOTIDE SEQUENCE</scope>
    <source>
        <strain evidence="1">WA1</strain>
    </source>
</reference>
<organism evidence="1 2">
    <name type="scientific">Babesia duncani</name>
    <dbReference type="NCBI Taxonomy" id="323732"/>
    <lineage>
        <taxon>Eukaryota</taxon>
        <taxon>Sar</taxon>
        <taxon>Alveolata</taxon>
        <taxon>Apicomplexa</taxon>
        <taxon>Aconoidasida</taxon>
        <taxon>Piroplasmida</taxon>
        <taxon>Babesiidae</taxon>
        <taxon>Babesia</taxon>
    </lineage>
</organism>
<protein>
    <submittedName>
        <fullName evidence="1">Uncharacterized protein</fullName>
    </submittedName>
</protein>
<accession>A0AAD9UPI6</accession>
<name>A0AAD9UPI6_9APIC</name>
<evidence type="ECO:0000313" key="1">
    <source>
        <dbReference type="EMBL" id="KAK2197021.1"/>
    </source>
</evidence>
<dbReference type="RefSeq" id="XP_067803863.1">
    <property type="nucleotide sequence ID" value="XM_067945072.1"/>
</dbReference>
<dbReference type="KEGG" id="bdw:94334313"/>
<dbReference type="GeneID" id="94334313"/>
<dbReference type="EMBL" id="JALLKP010000001">
    <property type="protein sequence ID" value="KAK2197021.1"/>
    <property type="molecule type" value="Genomic_DNA"/>
</dbReference>
<sequence>MPYSDDECNSYKEYSSDTDFDEQCAEFDSLTVSSDYCYQVPQAYCYHATDEYTYLPLEKSCEIEETNHDSICSCCSMSTATASADYEDYDYQQLHYHYHIPTPTFSHSQEPKNTIKKLEKNGKCNSRPLVQQPPYGNAAALLYVADPKVPKKEKRNKHCFGFCGKAVRYPFFKPKYETMTSELRKGKIDIEVIVKPVSQVRIKSTQTKTKIKKPKLKLAVDAQNKAGRPKGIAKKRVLC</sequence>